<dbReference type="InterPro" id="IPR030192">
    <property type="entry name" value="YbdG"/>
</dbReference>
<dbReference type="RefSeq" id="WP_230752080.1">
    <property type="nucleotide sequence ID" value="NZ_JAINWA010000001.1"/>
</dbReference>
<proteinExistence type="predicted"/>
<keyword evidence="4 5" id="KW-0472">Membrane</keyword>
<evidence type="ECO:0000256" key="2">
    <source>
        <dbReference type="ARBA" id="ARBA00022692"/>
    </source>
</evidence>
<dbReference type="Gene3D" id="2.30.30.60">
    <property type="match status" value="1"/>
</dbReference>
<keyword evidence="3 5" id="KW-1133">Transmembrane helix</keyword>
<feature type="transmembrane region" description="Helical" evidence="5">
    <location>
        <begin position="81"/>
        <end position="103"/>
    </location>
</feature>
<keyword evidence="2 5" id="KW-0812">Transmembrane</keyword>
<accession>A0AAE3EG44</accession>
<dbReference type="InterPro" id="IPR006685">
    <property type="entry name" value="MscS_channel_2nd"/>
</dbReference>
<evidence type="ECO:0000313" key="7">
    <source>
        <dbReference type="EMBL" id="MCD1653178.1"/>
    </source>
</evidence>
<feature type="transmembrane region" description="Helical" evidence="5">
    <location>
        <begin position="123"/>
        <end position="140"/>
    </location>
</feature>
<feature type="transmembrane region" description="Helical" evidence="5">
    <location>
        <begin position="21"/>
        <end position="42"/>
    </location>
</feature>
<evidence type="ECO:0000259" key="6">
    <source>
        <dbReference type="Pfam" id="PF00924"/>
    </source>
</evidence>
<dbReference type="EMBL" id="JAINWA010000001">
    <property type="protein sequence ID" value="MCD1653178.1"/>
    <property type="molecule type" value="Genomic_DNA"/>
</dbReference>
<comment type="subcellular location">
    <subcellularLocation>
        <location evidence="1">Membrane</location>
    </subcellularLocation>
</comment>
<dbReference type="Pfam" id="PF00924">
    <property type="entry name" value="MS_channel_2nd"/>
    <property type="match status" value="1"/>
</dbReference>
<feature type="transmembrane region" description="Helical" evidence="5">
    <location>
        <begin position="160"/>
        <end position="177"/>
    </location>
</feature>
<feature type="domain" description="Mechanosensitive ion channel MscS" evidence="6">
    <location>
        <begin position="205"/>
        <end position="273"/>
    </location>
</feature>
<reference evidence="7" key="1">
    <citation type="submission" date="2021-08" db="EMBL/GenBank/DDBJ databases">
        <title>Comparative analyses of Brucepasteria parasyntrophica and Teretinema zuelzerae.</title>
        <authorList>
            <person name="Song Y."/>
            <person name="Brune A."/>
        </authorList>
    </citation>
    <scope>NUCLEOTIDE SEQUENCE</scope>
    <source>
        <strain evidence="7">DSM 1903</strain>
    </source>
</reference>
<feature type="transmembrane region" description="Helical" evidence="5">
    <location>
        <begin position="183"/>
        <end position="203"/>
    </location>
</feature>
<evidence type="ECO:0000256" key="4">
    <source>
        <dbReference type="ARBA" id="ARBA00023136"/>
    </source>
</evidence>
<dbReference type="GO" id="GO:0008381">
    <property type="term" value="F:mechanosensitive monoatomic ion channel activity"/>
    <property type="evidence" value="ECO:0007669"/>
    <property type="project" value="InterPro"/>
</dbReference>
<dbReference type="GO" id="GO:0005886">
    <property type="term" value="C:plasma membrane"/>
    <property type="evidence" value="ECO:0007669"/>
    <property type="project" value="TreeGrafter"/>
</dbReference>
<dbReference type="PANTHER" id="PTHR30414:SF0">
    <property type="entry name" value="MINICONDUCTANCE MECHANOSENSITIVE CHANNEL YBDG"/>
    <property type="match status" value="1"/>
</dbReference>
<dbReference type="GO" id="GO:0071470">
    <property type="term" value="P:cellular response to osmotic stress"/>
    <property type="evidence" value="ECO:0007669"/>
    <property type="project" value="InterPro"/>
</dbReference>
<dbReference type="AlphaFoldDB" id="A0AAE3EG44"/>
<evidence type="ECO:0000256" key="1">
    <source>
        <dbReference type="ARBA" id="ARBA00004370"/>
    </source>
</evidence>
<evidence type="ECO:0000313" key="8">
    <source>
        <dbReference type="Proteomes" id="UP001198163"/>
    </source>
</evidence>
<dbReference type="InterPro" id="IPR023408">
    <property type="entry name" value="MscS_beta-dom_sf"/>
</dbReference>
<dbReference type="InterPro" id="IPR010920">
    <property type="entry name" value="LSM_dom_sf"/>
</dbReference>
<dbReference type="SUPFAM" id="SSF50182">
    <property type="entry name" value="Sm-like ribonucleoproteins"/>
    <property type="match status" value="1"/>
</dbReference>
<dbReference type="Proteomes" id="UP001198163">
    <property type="component" value="Unassembled WGS sequence"/>
</dbReference>
<keyword evidence="8" id="KW-1185">Reference proteome</keyword>
<protein>
    <submittedName>
        <fullName evidence="7">Mechanosensitive ion channel family protein</fullName>
    </submittedName>
</protein>
<comment type="caution">
    <text evidence="7">The sequence shown here is derived from an EMBL/GenBank/DDBJ whole genome shotgun (WGS) entry which is preliminary data.</text>
</comment>
<name>A0AAE3EG44_9SPIR</name>
<evidence type="ECO:0000256" key="3">
    <source>
        <dbReference type="ARBA" id="ARBA00022989"/>
    </source>
</evidence>
<evidence type="ECO:0000256" key="5">
    <source>
        <dbReference type="SAM" id="Phobius"/>
    </source>
</evidence>
<dbReference type="PANTHER" id="PTHR30414">
    <property type="entry name" value="MINICONDUCTANCE MECHANOSENSITIVE CHANNEL YBDG"/>
    <property type="match status" value="1"/>
</dbReference>
<sequence>MNAFFLNLFDRIPLSGYLKEIAAWAIILAALGLALFILNAVIKGILKTAVQKAVRKTHGEWDDILYDSGTIAALGKAVLPVLAKVFLTVLSPAGLAGAAGGLAAAGSAGNARFASFLIRCTDAWIAFALGSAAAAFLDAVNELYRAKNPELAKKKPIKGYLQLVKIFIWILTAIIAVTEILNISPVGLLSGVGAMSAVLLLVFKDSIMGFVSSIQLTANDLVRIGDWIEMPKYGADGDVIDITLQTILVRNWDLSVTSIPIYALTSDSFKNWRSMAESPGRRIKRTINIDMKTVRFLEDEDVERLSRIPLLAPWLAGRQAEIQAWNAERGIEGDGRVAGRHLTNLGTFRAYAEAYITAHPDIQPSMTRMARYLEAGATGLPLELYVFSREKAWVQYEGIIADIVDHLLSVMGEFGLRVFQNPSGWDMEKAMKGI</sequence>
<organism evidence="7 8">
    <name type="scientific">Teretinema zuelzerae</name>
    <dbReference type="NCBI Taxonomy" id="156"/>
    <lineage>
        <taxon>Bacteria</taxon>
        <taxon>Pseudomonadati</taxon>
        <taxon>Spirochaetota</taxon>
        <taxon>Spirochaetia</taxon>
        <taxon>Spirochaetales</taxon>
        <taxon>Treponemataceae</taxon>
        <taxon>Teretinema</taxon>
    </lineage>
</organism>
<gene>
    <name evidence="7" type="ORF">K7J14_00445</name>
</gene>